<reference evidence="3" key="1">
    <citation type="journal article" date="2019" name="Int. J. Syst. Evol. Microbiol.">
        <title>The Global Catalogue of Microorganisms (GCM) 10K type strain sequencing project: providing services to taxonomists for standard genome sequencing and annotation.</title>
        <authorList>
            <consortium name="The Broad Institute Genomics Platform"/>
            <consortium name="The Broad Institute Genome Sequencing Center for Infectious Disease"/>
            <person name="Wu L."/>
            <person name="Ma J."/>
        </authorList>
    </citation>
    <scope>NUCLEOTIDE SEQUENCE [LARGE SCALE GENOMIC DNA]</scope>
    <source>
        <strain evidence="3">JCM 18409</strain>
    </source>
</reference>
<dbReference type="EMBL" id="BAABKB010000010">
    <property type="protein sequence ID" value="GAA5012941.1"/>
    <property type="molecule type" value="Genomic_DNA"/>
</dbReference>
<comment type="caution">
    <text evidence="2">The sequence shown here is derived from an EMBL/GenBank/DDBJ whole genome shotgun (WGS) entry which is preliminary data.</text>
</comment>
<sequence>MKTVCLNMIVKNEAHVIRRCLESVRPLVDSWVILDTGSTDGTQDVVREALADLPGALYESPWKGFDLSRSEAIGLARDRADYLLFIDADDVMETVPDFTMPDLSHDCYDFEVRHGSLVHWRATMVSTRLPWRYVGVLHEYLECDTRFDRATFEGARMVIMGGGGRLQGSQREKYLRDAAVLKGGLAKEPDNTRYQFYLAQSWRDAGEPAKALAAYDRRAGMGGFAEEAFCARLYAARLAVDLKRRWPELISRFLEAHESRPTRVEPLGELARLCRVKEERWPLAYTFARRAVEIPQPRDILFVEHGWYEWRSLDELAVSSYWMGEYRESLECCEKLLDGGKLPEEHRPRIVANRDFALGKLRLGAGPGARTLVGG</sequence>
<dbReference type="Proteomes" id="UP001501759">
    <property type="component" value="Unassembled WGS sequence"/>
</dbReference>
<accession>A0ABP9IWN3</accession>
<keyword evidence="3" id="KW-1185">Reference proteome</keyword>
<dbReference type="Pfam" id="PF00535">
    <property type="entry name" value="Glycos_transf_2"/>
    <property type="match status" value="1"/>
</dbReference>
<name>A0ABP9IWN3_9ACTN</name>
<evidence type="ECO:0000259" key="1">
    <source>
        <dbReference type="Pfam" id="PF00535"/>
    </source>
</evidence>
<dbReference type="Gene3D" id="1.25.40.10">
    <property type="entry name" value="Tetratricopeptide repeat domain"/>
    <property type="match status" value="1"/>
</dbReference>
<dbReference type="InterPro" id="IPR001173">
    <property type="entry name" value="Glyco_trans_2-like"/>
</dbReference>
<proteinExistence type="predicted"/>
<dbReference type="PANTHER" id="PTHR43630">
    <property type="entry name" value="POLY-BETA-1,6-N-ACETYL-D-GLUCOSAMINE SYNTHASE"/>
    <property type="match status" value="1"/>
</dbReference>
<organism evidence="2 3">
    <name type="scientific">Streptomyces siamensis</name>
    <dbReference type="NCBI Taxonomy" id="1274986"/>
    <lineage>
        <taxon>Bacteria</taxon>
        <taxon>Bacillati</taxon>
        <taxon>Actinomycetota</taxon>
        <taxon>Actinomycetes</taxon>
        <taxon>Kitasatosporales</taxon>
        <taxon>Streptomycetaceae</taxon>
        <taxon>Streptomyces</taxon>
    </lineage>
</organism>
<dbReference type="Gene3D" id="3.90.550.10">
    <property type="entry name" value="Spore Coat Polysaccharide Biosynthesis Protein SpsA, Chain A"/>
    <property type="match status" value="1"/>
</dbReference>
<dbReference type="SUPFAM" id="SSF53448">
    <property type="entry name" value="Nucleotide-diphospho-sugar transferases"/>
    <property type="match status" value="1"/>
</dbReference>
<protein>
    <submittedName>
        <fullName evidence="2">Glycosyltransferase family 2 protein</fullName>
    </submittedName>
</protein>
<dbReference type="PANTHER" id="PTHR43630:SF2">
    <property type="entry name" value="GLYCOSYLTRANSFERASE"/>
    <property type="match status" value="1"/>
</dbReference>
<dbReference type="InterPro" id="IPR011990">
    <property type="entry name" value="TPR-like_helical_dom_sf"/>
</dbReference>
<dbReference type="SUPFAM" id="SSF48452">
    <property type="entry name" value="TPR-like"/>
    <property type="match status" value="1"/>
</dbReference>
<evidence type="ECO:0000313" key="3">
    <source>
        <dbReference type="Proteomes" id="UP001501759"/>
    </source>
</evidence>
<feature type="domain" description="Glycosyltransferase 2-like" evidence="1">
    <location>
        <begin position="8"/>
        <end position="92"/>
    </location>
</feature>
<evidence type="ECO:0000313" key="2">
    <source>
        <dbReference type="EMBL" id="GAA5012941.1"/>
    </source>
</evidence>
<dbReference type="InterPro" id="IPR029044">
    <property type="entry name" value="Nucleotide-diphossugar_trans"/>
</dbReference>
<gene>
    <name evidence="2" type="ORF">GCM10023335_35360</name>
</gene>